<keyword evidence="4" id="KW-1185">Reference proteome</keyword>
<dbReference type="InParanoid" id="A0A194X8R1"/>
<evidence type="ECO:0000256" key="1">
    <source>
        <dbReference type="SAM" id="MobiDB-lite"/>
    </source>
</evidence>
<dbReference type="AlphaFoldDB" id="A0A194X8R1"/>
<feature type="compositionally biased region" description="Polar residues" evidence="1">
    <location>
        <begin position="264"/>
        <end position="282"/>
    </location>
</feature>
<feature type="signal peptide" evidence="2">
    <location>
        <begin position="1"/>
        <end position="17"/>
    </location>
</feature>
<sequence length="414" mass="45268">MHLTALFLLPLPLFVLTHPVIVEHETIAAHPIQNHVDPLHPIQPRCVTVRTTRSLTEPETTMRVNPHTTAPHRPSNPQNKSLISRALSILRIFNPHSTTPHSPSETNFPKYQPRILTRTLSRRDSVTISISNTFNSTTVCNSQNDAKFEVVNNAKNADITVGDNTSHTSNFHTFGNKNMLNSTGSNTGGWNTKNTGSNLTTHREPKRGVGKRDYIGWKGWFEDILMGGDYGRWEMPWRAPTPGTSKGDKPKWGSGAAPTKVASHHTSSSSLGAEPTFTQNPKPSMVPGPSWKGNKTDPYRPNHSGHGWPRPKFGNHTKNGTVQDGEEHKRDIVNLNIMGGSLNSTLARSGNNNTVEVYVMGNGANVVNVTVVWEGEGTDMKDSGNGNTVRVYIGDSNGVDMGNSTLQVVGGEEL</sequence>
<feature type="compositionally biased region" description="Polar residues" evidence="1">
    <location>
        <begin position="180"/>
        <end position="200"/>
    </location>
</feature>
<dbReference type="EMBL" id="KQ947416">
    <property type="protein sequence ID" value="KUJ16563.1"/>
    <property type="molecule type" value="Genomic_DNA"/>
</dbReference>
<dbReference type="KEGG" id="psco:LY89DRAFT_734661"/>
<proteinExistence type="predicted"/>
<protein>
    <submittedName>
        <fullName evidence="3">Uncharacterized protein</fullName>
    </submittedName>
</protein>
<name>A0A194X8R1_MOLSC</name>
<gene>
    <name evidence="3" type="ORF">LY89DRAFT_734661</name>
</gene>
<dbReference type="RefSeq" id="XP_018070918.1">
    <property type="nucleotide sequence ID" value="XM_018219928.1"/>
</dbReference>
<evidence type="ECO:0000313" key="4">
    <source>
        <dbReference type="Proteomes" id="UP000070700"/>
    </source>
</evidence>
<reference evidence="3 4" key="1">
    <citation type="submission" date="2015-10" db="EMBL/GenBank/DDBJ databases">
        <title>Full genome of DAOMC 229536 Phialocephala scopiformis, a fungal endophyte of spruce producing the potent anti-insectan compound rugulosin.</title>
        <authorList>
            <consortium name="DOE Joint Genome Institute"/>
            <person name="Walker A.K."/>
            <person name="Frasz S.L."/>
            <person name="Seifert K.A."/>
            <person name="Miller J.D."/>
            <person name="Mondo S.J."/>
            <person name="Labutti K."/>
            <person name="Lipzen A."/>
            <person name="Dockter R."/>
            <person name="Kennedy M."/>
            <person name="Grigoriev I.V."/>
            <person name="Spatafora J.W."/>
        </authorList>
    </citation>
    <scope>NUCLEOTIDE SEQUENCE [LARGE SCALE GENOMIC DNA]</scope>
    <source>
        <strain evidence="3 4">CBS 120377</strain>
    </source>
</reference>
<feature type="region of interest" description="Disordered" evidence="1">
    <location>
        <begin position="180"/>
        <end position="207"/>
    </location>
</feature>
<dbReference type="Proteomes" id="UP000070700">
    <property type="component" value="Unassembled WGS sequence"/>
</dbReference>
<dbReference type="GeneID" id="28829654"/>
<feature type="region of interest" description="Disordered" evidence="1">
    <location>
        <begin position="237"/>
        <end position="316"/>
    </location>
</feature>
<feature type="chain" id="PRO_5008267979" evidence="2">
    <location>
        <begin position="18"/>
        <end position="414"/>
    </location>
</feature>
<accession>A0A194X8R1</accession>
<evidence type="ECO:0000256" key="2">
    <source>
        <dbReference type="SAM" id="SignalP"/>
    </source>
</evidence>
<dbReference type="OrthoDB" id="3532133at2759"/>
<organism evidence="3 4">
    <name type="scientific">Mollisia scopiformis</name>
    <name type="common">Conifer needle endophyte fungus</name>
    <name type="synonym">Phialocephala scopiformis</name>
    <dbReference type="NCBI Taxonomy" id="149040"/>
    <lineage>
        <taxon>Eukaryota</taxon>
        <taxon>Fungi</taxon>
        <taxon>Dikarya</taxon>
        <taxon>Ascomycota</taxon>
        <taxon>Pezizomycotina</taxon>
        <taxon>Leotiomycetes</taxon>
        <taxon>Helotiales</taxon>
        <taxon>Mollisiaceae</taxon>
        <taxon>Mollisia</taxon>
    </lineage>
</organism>
<evidence type="ECO:0000313" key="3">
    <source>
        <dbReference type="EMBL" id="KUJ16563.1"/>
    </source>
</evidence>
<keyword evidence="2" id="KW-0732">Signal</keyword>